<feature type="compositionally biased region" description="Basic and acidic residues" evidence="1">
    <location>
        <begin position="38"/>
        <end position="62"/>
    </location>
</feature>
<feature type="region of interest" description="Disordered" evidence="1">
    <location>
        <begin position="120"/>
        <end position="361"/>
    </location>
</feature>
<feature type="region of interest" description="Disordered" evidence="1">
    <location>
        <begin position="389"/>
        <end position="436"/>
    </location>
</feature>
<feature type="compositionally biased region" description="Polar residues" evidence="1">
    <location>
        <begin position="404"/>
        <end position="415"/>
    </location>
</feature>
<feature type="compositionally biased region" description="Basic and acidic residues" evidence="1">
    <location>
        <begin position="519"/>
        <end position="537"/>
    </location>
</feature>
<feature type="compositionally biased region" description="Low complexity" evidence="1">
    <location>
        <begin position="303"/>
        <end position="312"/>
    </location>
</feature>
<feature type="compositionally biased region" description="Low complexity" evidence="1">
    <location>
        <begin position="130"/>
        <end position="141"/>
    </location>
</feature>
<sequence>MTDVEILVHIAAPSNGPDDARYRALTRAYLDFVPATRRPLDYEPQDHGANDEAEKPKSELQGELHYGSQESWSSYRPDEEEESESGPSRASHLSQSQGAISQSFLDSQFSFNSVLDNVDSPPFQHRVTCSKSSSRNRTSRSPEPDSLESYHPPPSTIADSQPEAERGMTAVSSPTRMLEFFLQRIESSQESPTDNAWRPPLGDEKGNARVSDSQVSLIPSSQDFEHVASSDSANQPTFPRLRGNNTRGPLSSQSLLAEPTLSTSPIVRKLLQSARRDSQNITSSPSSSNAAIEIYVPSPPALLEPSSSLPQSTTDESERQPSAGNTGYGSLPIFNSELRALLSPPERGSPHQPPARITKGTIPLAFPSPIVPPPLVSPSTEALNVHDAQNAQPLGDDSEVIIPETSTPPVVQSSLPPALTKSRTDRVPNPSSGTVIPEASTLHRAKSSSFDTVLEQNKENLTKRMVADVPSTQDLETSLKRRCLDTNSPVEYRSSSAPPRTIPPIKSMLEMPVRPQKRQRVEAGLPEKAHSNPDIESKPSQYVQTIPGTESTLELPTGAQRRQRIEASPPEENDRSSPLPSSPAPEPPSSMPCRSQMASWTDKIEIRAPLPQTSTMNLTPDMLITDHLHKLAKKMPLAQLYLPTQQTRELRPMERGYWLLRTDYWKEDLRMRSWNFLGNYIGQGLAGWGVWSVRSDDYGEVRVYCWGIVVEYIYLLLFMASETKIRKFGATWIAGNGEAIIKVGS</sequence>
<feature type="compositionally biased region" description="Polar residues" evidence="1">
    <location>
        <begin position="86"/>
        <end position="99"/>
    </location>
</feature>
<comment type="caution">
    <text evidence="2">The sequence shown here is derived from an EMBL/GenBank/DDBJ whole genome shotgun (WGS) entry which is preliminary data.</text>
</comment>
<feature type="region of interest" description="Disordered" evidence="1">
    <location>
        <begin position="485"/>
        <end position="598"/>
    </location>
</feature>
<feature type="compositionally biased region" description="Polar residues" evidence="1">
    <location>
        <begin position="185"/>
        <end position="194"/>
    </location>
</feature>
<feature type="compositionally biased region" description="Polar residues" evidence="1">
    <location>
        <begin position="210"/>
        <end position="222"/>
    </location>
</feature>
<feature type="compositionally biased region" description="Polar residues" evidence="1">
    <location>
        <begin position="229"/>
        <end position="265"/>
    </location>
</feature>
<organism evidence="2 3">
    <name type="scientific">Cudoniella acicularis</name>
    <dbReference type="NCBI Taxonomy" id="354080"/>
    <lineage>
        <taxon>Eukaryota</taxon>
        <taxon>Fungi</taxon>
        <taxon>Dikarya</taxon>
        <taxon>Ascomycota</taxon>
        <taxon>Pezizomycotina</taxon>
        <taxon>Leotiomycetes</taxon>
        <taxon>Helotiales</taxon>
        <taxon>Tricladiaceae</taxon>
        <taxon>Cudoniella</taxon>
    </lineage>
</organism>
<dbReference type="AlphaFoldDB" id="A0A8H4RQ00"/>
<dbReference type="OrthoDB" id="5395975at2759"/>
<feature type="region of interest" description="Disordered" evidence="1">
    <location>
        <begin position="35"/>
        <end position="99"/>
    </location>
</feature>
<protein>
    <submittedName>
        <fullName evidence="2">Uncharacterized protein</fullName>
    </submittedName>
</protein>
<dbReference type="Proteomes" id="UP000566819">
    <property type="component" value="Unassembled WGS sequence"/>
</dbReference>
<keyword evidence="3" id="KW-1185">Reference proteome</keyword>
<evidence type="ECO:0000313" key="2">
    <source>
        <dbReference type="EMBL" id="KAF4633949.1"/>
    </source>
</evidence>
<gene>
    <name evidence="2" type="ORF">G7Y89_g4164</name>
</gene>
<dbReference type="EMBL" id="JAAMPI010000219">
    <property type="protein sequence ID" value="KAF4633949.1"/>
    <property type="molecule type" value="Genomic_DNA"/>
</dbReference>
<evidence type="ECO:0000313" key="3">
    <source>
        <dbReference type="Proteomes" id="UP000566819"/>
    </source>
</evidence>
<evidence type="ECO:0000256" key="1">
    <source>
        <dbReference type="SAM" id="MobiDB-lite"/>
    </source>
</evidence>
<accession>A0A8H4RQ00</accession>
<feature type="compositionally biased region" description="Polar residues" evidence="1">
    <location>
        <begin position="485"/>
        <end position="498"/>
    </location>
</feature>
<reference evidence="2 3" key="1">
    <citation type="submission" date="2020-03" db="EMBL/GenBank/DDBJ databases">
        <title>Draft Genome Sequence of Cudoniella acicularis.</title>
        <authorList>
            <person name="Buettner E."/>
            <person name="Kellner H."/>
        </authorList>
    </citation>
    <scope>NUCLEOTIDE SEQUENCE [LARGE SCALE GENOMIC DNA]</scope>
    <source>
        <strain evidence="2 3">DSM 108380</strain>
    </source>
</reference>
<proteinExistence type="predicted"/>
<feature type="compositionally biased region" description="Pro residues" evidence="1">
    <location>
        <begin position="580"/>
        <end position="590"/>
    </location>
</feature>
<feature type="compositionally biased region" description="Polar residues" evidence="1">
    <location>
        <begin position="538"/>
        <end position="554"/>
    </location>
</feature>
<name>A0A8H4RQ00_9HELO</name>